<dbReference type="GO" id="GO:0003879">
    <property type="term" value="F:ATP phosphoribosyltransferase activity"/>
    <property type="evidence" value="ECO:0007669"/>
    <property type="project" value="UniProtKB-UniRule"/>
</dbReference>
<dbReference type="InterPro" id="IPR020621">
    <property type="entry name" value="ATP-PRT_HisG_long"/>
</dbReference>
<dbReference type="GO" id="GO:0005524">
    <property type="term" value="F:ATP binding"/>
    <property type="evidence" value="ECO:0007669"/>
    <property type="project" value="UniProtKB-KW"/>
</dbReference>
<dbReference type="GO" id="GO:0000105">
    <property type="term" value="P:L-histidine biosynthetic process"/>
    <property type="evidence" value="ECO:0007669"/>
    <property type="project" value="UniProtKB-UniRule"/>
</dbReference>
<evidence type="ECO:0000256" key="15">
    <source>
        <dbReference type="ARBA" id="ARBA00022842"/>
    </source>
</evidence>
<feature type="domain" description="Histidine biosynthesis HisG C-terminal" evidence="20">
    <location>
        <begin position="224"/>
        <end position="297"/>
    </location>
</feature>
<dbReference type="SUPFAM" id="SSF54913">
    <property type="entry name" value="GlnB-like"/>
    <property type="match status" value="1"/>
</dbReference>
<dbReference type="OrthoDB" id="9801867at2"/>
<dbReference type="AlphaFoldDB" id="A0A1D8AT87"/>
<dbReference type="STRING" id="1838286.Verru16b_01186"/>
<dbReference type="GO" id="GO:0005737">
    <property type="term" value="C:cytoplasm"/>
    <property type="evidence" value="ECO:0007669"/>
    <property type="project" value="UniProtKB-SubCell"/>
</dbReference>
<keyword evidence="8 18" id="KW-0963">Cytoplasm</keyword>
<organism evidence="21 22">
    <name type="scientific">Lacunisphaera limnophila</name>
    <dbReference type="NCBI Taxonomy" id="1838286"/>
    <lineage>
        <taxon>Bacteria</taxon>
        <taxon>Pseudomonadati</taxon>
        <taxon>Verrucomicrobiota</taxon>
        <taxon>Opitutia</taxon>
        <taxon>Opitutales</taxon>
        <taxon>Opitutaceae</taxon>
        <taxon>Lacunisphaera</taxon>
    </lineage>
</organism>
<dbReference type="HAMAP" id="MF_00079">
    <property type="entry name" value="HisG_Long"/>
    <property type="match status" value="1"/>
</dbReference>
<dbReference type="KEGG" id="obg:Verru16b_01186"/>
<dbReference type="PROSITE" id="PS01316">
    <property type="entry name" value="ATP_P_PHORIBOSYLTR"/>
    <property type="match status" value="1"/>
</dbReference>
<evidence type="ECO:0000256" key="17">
    <source>
        <dbReference type="ARBA" id="ARBA00024861"/>
    </source>
</evidence>
<dbReference type="InterPro" id="IPR001348">
    <property type="entry name" value="ATP_PRibTrfase_HisG"/>
</dbReference>
<comment type="cofactor">
    <cofactor evidence="2 18">
        <name>Mg(2+)</name>
        <dbReference type="ChEBI" id="CHEBI:18420"/>
    </cofactor>
</comment>
<comment type="function">
    <text evidence="17 18">Catalyzes the condensation of ATP and 5-phosphoribose 1-diphosphate to form N'-(5'-phosphoribosyl)-ATP (PR-ATP). Has a crucial role in the pathway because the rate of histidine biosynthesis seems to be controlled primarily by regulation of HisG enzymatic activity.</text>
</comment>
<comment type="activity regulation">
    <text evidence="18">Feedback inhibited by histidine.</text>
</comment>
<dbReference type="InterPro" id="IPR011322">
    <property type="entry name" value="N-reg_PII-like_a/b"/>
</dbReference>
<evidence type="ECO:0000256" key="2">
    <source>
        <dbReference type="ARBA" id="ARBA00001946"/>
    </source>
</evidence>
<keyword evidence="12 18" id="KW-0479">Metal-binding</keyword>
<evidence type="ECO:0000256" key="5">
    <source>
        <dbReference type="ARBA" id="ARBA00007955"/>
    </source>
</evidence>
<dbReference type="NCBIfam" id="TIGR03455">
    <property type="entry name" value="HisG_C-term"/>
    <property type="match status" value="1"/>
</dbReference>
<accession>A0A1D8AT87</accession>
<dbReference type="GO" id="GO:0000287">
    <property type="term" value="F:magnesium ion binding"/>
    <property type="evidence" value="ECO:0007669"/>
    <property type="project" value="UniProtKB-UniRule"/>
</dbReference>
<keyword evidence="16 18" id="KW-0368">Histidine biosynthesis</keyword>
<comment type="catalytic activity">
    <reaction evidence="1 18">
        <text>1-(5-phospho-beta-D-ribosyl)-ATP + diphosphate = 5-phospho-alpha-D-ribose 1-diphosphate + ATP</text>
        <dbReference type="Rhea" id="RHEA:18473"/>
        <dbReference type="ChEBI" id="CHEBI:30616"/>
        <dbReference type="ChEBI" id="CHEBI:33019"/>
        <dbReference type="ChEBI" id="CHEBI:58017"/>
        <dbReference type="ChEBI" id="CHEBI:73183"/>
        <dbReference type="EC" id="2.4.2.17"/>
    </reaction>
</comment>
<dbReference type="RefSeq" id="WP_069961413.1">
    <property type="nucleotide sequence ID" value="NZ_CP016094.1"/>
</dbReference>
<evidence type="ECO:0000256" key="1">
    <source>
        <dbReference type="ARBA" id="ARBA00000915"/>
    </source>
</evidence>
<dbReference type="InterPro" id="IPR013115">
    <property type="entry name" value="HisG_C"/>
</dbReference>
<sequence>MPPANLPKDRLRLAIQKSGRLSTDSLDLLKACGIKVKSPKEKLLLHADNFPLDLLFVRDDDIPQLVMDGVCDLGIVGQNVLEESALERGTTSAYVVERTLDFGGCRLAIALPEERPYTGLKDLAGLRIATSYPQLTKRYFAQQGVPAEIVTLSGSVEIAPRLGLADVICDLVSSGSTLEANKLRAVETIFKSTAALIRNARPLNPEKAHAFDIVLRRLDGVQKAAGTKYIMLHAPRANLTEIRKLLPGSENPTILPLAGDDSKVALHAVCAEDVFWETMDALKQAGASSILVLPIEKMML</sequence>
<evidence type="ECO:0000256" key="13">
    <source>
        <dbReference type="ARBA" id="ARBA00022741"/>
    </source>
</evidence>
<dbReference type="EC" id="2.4.2.17" evidence="6 18"/>
<dbReference type="Gene3D" id="3.40.190.10">
    <property type="entry name" value="Periplasmic binding protein-like II"/>
    <property type="match status" value="2"/>
</dbReference>
<keyword evidence="10 18" id="KW-0328">Glycosyltransferase</keyword>
<feature type="domain" description="ATP phosphoribosyltransferase catalytic" evidence="19">
    <location>
        <begin position="58"/>
        <end position="216"/>
    </location>
</feature>
<evidence type="ECO:0000259" key="19">
    <source>
        <dbReference type="Pfam" id="PF01634"/>
    </source>
</evidence>
<dbReference type="Pfam" id="PF01634">
    <property type="entry name" value="HisG"/>
    <property type="match status" value="1"/>
</dbReference>
<gene>
    <name evidence="18 21" type="primary">hisG</name>
    <name evidence="21" type="ORF">Verru16b_01186</name>
</gene>
<dbReference type="FunFam" id="3.40.190.10:FF:000008">
    <property type="entry name" value="ATP phosphoribosyltransferase"/>
    <property type="match status" value="1"/>
</dbReference>
<protein>
    <recommendedName>
        <fullName evidence="7 18">ATP phosphoribosyltransferase</fullName>
        <shortName evidence="18">ATP-PRT</shortName>
        <shortName evidence="18">ATP-PRTase</shortName>
        <ecNumber evidence="6 18">2.4.2.17</ecNumber>
    </recommendedName>
</protein>
<proteinExistence type="inferred from homology"/>
<keyword evidence="11 18" id="KW-0808">Transferase</keyword>
<dbReference type="InterPro" id="IPR015867">
    <property type="entry name" value="N-reg_PII/ATP_PRibTrfase_C"/>
</dbReference>
<dbReference type="InterPro" id="IPR018198">
    <property type="entry name" value="ATP_PRibTrfase_CS"/>
</dbReference>
<evidence type="ECO:0000256" key="9">
    <source>
        <dbReference type="ARBA" id="ARBA00022605"/>
    </source>
</evidence>
<evidence type="ECO:0000256" key="8">
    <source>
        <dbReference type="ARBA" id="ARBA00022490"/>
    </source>
</evidence>
<dbReference type="EMBL" id="CP016094">
    <property type="protein sequence ID" value="AOS44125.1"/>
    <property type="molecule type" value="Genomic_DNA"/>
</dbReference>
<keyword evidence="15 18" id="KW-0460">Magnesium</keyword>
<dbReference type="SUPFAM" id="SSF53850">
    <property type="entry name" value="Periplasmic binding protein-like II"/>
    <property type="match status" value="1"/>
</dbReference>
<dbReference type="InterPro" id="IPR013820">
    <property type="entry name" value="ATP_PRibTrfase_cat"/>
</dbReference>
<keyword evidence="13 18" id="KW-0547">Nucleotide-binding</keyword>
<evidence type="ECO:0000259" key="20">
    <source>
        <dbReference type="Pfam" id="PF08029"/>
    </source>
</evidence>
<comment type="pathway">
    <text evidence="4 18">Amino-acid biosynthesis; L-histidine biosynthesis; L-histidine from 5-phospho-alpha-D-ribose 1-diphosphate: step 1/9.</text>
</comment>
<dbReference type="Pfam" id="PF08029">
    <property type="entry name" value="HisG_C"/>
    <property type="match status" value="1"/>
</dbReference>
<name>A0A1D8AT87_9BACT</name>
<keyword evidence="22" id="KW-1185">Reference proteome</keyword>
<dbReference type="PANTHER" id="PTHR21403">
    <property type="entry name" value="ATP PHOSPHORIBOSYLTRANSFERASE ATP-PRTASE"/>
    <property type="match status" value="1"/>
</dbReference>
<reference evidence="21 22" key="1">
    <citation type="submission" date="2016-06" db="EMBL/GenBank/DDBJ databases">
        <title>Three novel species with peptidoglycan cell walls form the new genus Lacunisphaera gen. nov. in the family Opitutaceae of the verrucomicrobial subdivision 4.</title>
        <authorList>
            <person name="Rast P."/>
            <person name="Gloeckner I."/>
            <person name="Jogler M."/>
            <person name="Boedeker C."/>
            <person name="Jeske O."/>
            <person name="Wiegand S."/>
            <person name="Reinhardt R."/>
            <person name="Schumann P."/>
            <person name="Rohde M."/>
            <person name="Spring S."/>
            <person name="Gloeckner F.O."/>
            <person name="Jogler C."/>
        </authorList>
    </citation>
    <scope>NUCLEOTIDE SEQUENCE [LARGE SCALE GENOMIC DNA]</scope>
    <source>
        <strain evidence="21 22">IG16b</strain>
    </source>
</reference>
<dbReference type="NCBIfam" id="TIGR00070">
    <property type="entry name" value="hisG"/>
    <property type="match status" value="1"/>
</dbReference>
<dbReference type="UniPathway" id="UPA00031">
    <property type="reaction ID" value="UER00006"/>
</dbReference>
<evidence type="ECO:0000256" key="12">
    <source>
        <dbReference type="ARBA" id="ARBA00022723"/>
    </source>
</evidence>
<evidence type="ECO:0000313" key="22">
    <source>
        <dbReference type="Proteomes" id="UP000095228"/>
    </source>
</evidence>
<evidence type="ECO:0000256" key="3">
    <source>
        <dbReference type="ARBA" id="ARBA00004496"/>
    </source>
</evidence>
<keyword evidence="14 18" id="KW-0067">ATP-binding</keyword>
<keyword evidence="9 18" id="KW-0028">Amino-acid biosynthesis</keyword>
<evidence type="ECO:0000256" key="18">
    <source>
        <dbReference type="HAMAP-Rule" id="MF_00079"/>
    </source>
</evidence>
<evidence type="ECO:0000256" key="10">
    <source>
        <dbReference type="ARBA" id="ARBA00022676"/>
    </source>
</evidence>
<evidence type="ECO:0000256" key="7">
    <source>
        <dbReference type="ARBA" id="ARBA00020998"/>
    </source>
</evidence>
<dbReference type="PATRIC" id="fig|1838286.3.peg.1194"/>
<dbReference type="Proteomes" id="UP000095228">
    <property type="component" value="Chromosome"/>
</dbReference>
<dbReference type="CDD" id="cd13592">
    <property type="entry name" value="PBP2_HisGL2"/>
    <property type="match status" value="1"/>
</dbReference>
<evidence type="ECO:0000256" key="16">
    <source>
        <dbReference type="ARBA" id="ARBA00023102"/>
    </source>
</evidence>
<evidence type="ECO:0000313" key="21">
    <source>
        <dbReference type="EMBL" id="AOS44125.1"/>
    </source>
</evidence>
<evidence type="ECO:0000256" key="6">
    <source>
        <dbReference type="ARBA" id="ARBA00011946"/>
    </source>
</evidence>
<evidence type="ECO:0000256" key="4">
    <source>
        <dbReference type="ARBA" id="ARBA00004667"/>
    </source>
</evidence>
<comment type="similarity">
    <text evidence="5 18">Belongs to the ATP phosphoribosyltransferase family. Long subfamily.</text>
</comment>
<dbReference type="FunFam" id="3.30.70.120:FF:000002">
    <property type="entry name" value="ATP phosphoribosyltransferase"/>
    <property type="match status" value="1"/>
</dbReference>
<dbReference type="Gene3D" id="3.30.70.120">
    <property type="match status" value="1"/>
</dbReference>
<evidence type="ECO:0000256" key="14">
    <source>
        <dbReference type="ARBA" id="ARBA00022840"/>
    </source>
</evidence>
<dbReference type="PANTHER" id="PTHR21403:SF8">
    <property type="entry name" value="ATP PHOSPHORIBOSYLTRANSFERASE"/>
    <property type="match status" value="1"/>
</dbReference>
<evidence type="ECO:0000256" key="11">
    <source>
        <dbReference type="ARBA" id="ARBA00022679"/>
    </source>
</evidence>
<comment type="subcellular location">
    <subcellularLocation>
        <location evidence="3 18">Cytoplasm</location>
    </subcellularLocation>
</comment>